<gene>
    <name evidence="1" type="ORF">ATI61_110336</name>
</gene>
<keyword evidence="2" id="KW-1185">Reference proteome</keyword>
<dbReference type="Proteomes" id="UP000256345">
    <property type="component" value="Unassembled WGS sequence"/>
</dbReference>
<sequence length="339" mass="36317">MLYGRQEAPMLTVDTDISTARAVAARAAPSLAIIEMPGRQGVGFVVSSHGQLVTNLHVVAGAEEIHVLLADEQLLQVEQVLALDEKRDLAVLQLPVSGLESLRLDGHVHPGEGDTLFILLPAGGGMLGLMETRVQAVQVLDESLTFLELEAGLPEDASGSPVMDASGALVGVATCAFADGRPITIVIPSRYVVPLLEQQATLPLSTLALARPVASRQRQVPTHPLSLLEGCATDSVEEIALAIMQAIQLGAPAYNQGDPESCYRLYERTAERLIQERPDCPGAQAALREGLQRCTRLEGADACAWALRDTFDGLLHLIDRWLQAQAAFARLSAPRSYLQ</sequence>
<dbReference type="Pfam" id="PF13365">
    <property type="entry name" value="Trypsin_2"/>
    <property type="match status" value="1"/>
</dbReference>
<evidence type="ECO:0000313" key="1">
    <source>
        <dbReference type="EMBL" id="REG27329.1"/>
    </source>
</evidence>
<comment type="caution">
    <text evidence="1">The sequence shown here is derived from an EMBL/GenBank/DDBJ whole genome shotgun (WGS) entry which is preliminary data.</text>
</comment>
<dbReference type="PANTHER" id="PTHR43019">
    <property type="entry name" value="SERINE ENDOPROTEASE DEGS"/>
    <property type="match status" value="1"/>
</dbReference>
<proteinExistence type="predicted"/>
<organism evidence="1 2">
    <name type="scientific">Archangium gephyra</name>
    <dbReference type="NCBI Taxonomy" id="48"/>
    <lineage>
        <taxon>Bacteria</taxon>
        <taxon>Pseudomonadati</taxon>
        <taxon>Myxococcota</taxon>
        <taxon>Myxococcia</taxon>
        <taxon>Myxococcales</taxon>
        <taxon>Cystobacterineae</taxon>
        <taxon>Archangiaceae</taxon>
        <taxon>Archangium</taxon>
    </lineage>
</organism>
<name>A0ABX9JUM8_9BACT</name>
<dbReference type="InterPro" id="IPR001940">
    <property type="entry name" value="Peptidase_S1C"/>
</dbReference>
<dbReference type="InterPro" id="IPR009003">
    <property type="entry name" value="Peptidase_S1_PA"/>
</dbReference>
<dbReference type="Gene3D" id="2.40.10.120">
    <property type="match status" value="1"/>
</dbReference>
<dbReference type="PANTHER" id="PTHR43019:SF23">
    <property type="entry name" value="PROTEASE DO-LIKE 5, CHLOROPLASTIC"/>
    <property type="match status" value="1"/>
</dbReference>
<evidence type="ECO:0000313" key="2">
    <source>
        <dbReference type="Proteomes" id="UP000256345"/>
    </source>
</evidence>
<protein>
    <submittedName>
        <fullName evidence="1">Trypsin-like peptidase</fullName>
    </submittedName>
</protein>
<accession>A0ABX9JUM8</accession>
<reference evidence="1 2" key="1">
    <citation type="submission" date="2018-08" db="EMBL/GenBank/DDBJ databases">
        <title>Genomic Encyclopedia of Archaeal and Bacterial Type Strains, Phase II (KMG-II): from individual species to whole genera.</title>
        <authorList>
            <person name="Goeker M."/>
        </authorList>
    </citation>
    <scope>NUCLEOTIDE SEQUENCE [LARGE SCALE GENOMIC DNA]</scope>
    <source>
        <strain evidence="1 2">DSM 2261</strain>
    </source>
</reference>
<dbReference type="PRINTS" id="PR00834">
    <property type="entry name" value="PROTEASES2C"/>
</dbReference>
<dbReference type="SUPFAM" id="SSF50494">
    <property type="entry name" value="Trypsin-like serine proteases"/>
    <property type="match status" value="1"/>
</dbReference>
<dbReference type="EMBL" id="QUMU01000010">
    <property type="protein sequence ID" value="REG27329.1"/>
    <property type="molecule type" value="Genomic_DNA"/>
</dbReference>